<dbReference type="Proteomes" id="UP001596447">
    <property type="component" value="Unassembled WGS sequence"/>
</dbReference>
<dbReference type="EMBL" id="JBHTAR010000011">
    <property type="protein sequence ID" value="MFC7200207.1"/>
    <property type="molecule type" value="Genomic_DNA"/>
</dbReference>
<sequence>MESRDAEEVVEMLARRSEILRTARDGPRPKRALVEDHDVSRSTVDRAVRELESAGFLERRDGDVSLTLSGRLALDGYEELVDALTGLNEAEPILETLPADTSFCVELLRGATVVESEPHAPHRPVSVLDDILQQSTTVLSYSTMVVPELVERYRDVALGGDCSLEVVANPPVVDTLVTDYAEPLDEAIQSGNVELYETANEGPRYSFLVADRGGDDWVGATLHGERGITGVLENDRDEAVEWLLDRYEALRSDAERLA</sequence>
<gene>
    <name evidence="3" type="ORF">ACFQJ9_12435</name>
</gene>
<evidence type="ECO:0000313" key="3">
    <source>
        <dbReference type="EMBL" id="MFC7200207.1"/>
    </source>
</evidence>
<dbReference type="Pfam" id="PF08350">
    <property type="entry name" value="FilR1_middle"/>
    <property type="match status" value="1"/>
</dbReference>
<dbReference type="InterPro" id="IPR013561">
    <property type="entry name" value="FilR1_middle_dom"/>
</dbReference>
<feature type="domain" description="Methanogenesis regulatory protein FilR1 middle" evidence="1">
    <location>
        <begin position="121"/>
        <end position="252"/>
    </location>
</feature>
<name>A0ABD5Z4L7_9EURY</name>
<comment type="caution">
    <text evidence="3">The sequence shown here is derived from an EMBL/GenBank/DDBJ whole genome shotgun (WGS) entry which is preliminary data.</text>
</comment>
<keyword evidence="4" id="KW-1185">Reference proteome</keyword>
<dbReference type="Pfam" id="PF25213">
    <property type="entry name" value="HVO_A0261_N"/>
    <property type="match status" value="1"/>
</dbReference>
<evidence type="ECO:0000259" key="1">
    <source>
        <dbReference type="Pfam" id="PF08350"/>
    </source>
</evidence>
<dbReference type="AlphaFoldDB" id="A0ABD5Z4L7"/>
<protein>
    <submittedName>
        <fullName evidence="3">Helix-turn-helix transcriptional regulator</fullName>
    </submittedName>
</protein>
<dbReference type="Gene3D" id="1.10.10.10">
    <property type="entry name" value="Winged helix-like DNA-binding domain superfamily/Winged helix DNA-binding domain"/>
    <property type="match status" value="1"/>
</dbReference>
<organism evidence="3 4">
    <name type="scientific">Halospeciosus flavus</name>
    <dbReference type="NCBI Taxonomy" id="3032283"/>
    <lineage>
        <taxon>Archaea</taxon>
        <taxon>Methanobacteriati</taxon>
        <taxon>Methanobacteriota</taxon>
        <taxon>Stenosarchaea group</taxon>
        <taxon>Halobacteria</taxon>
        <taxon>Halobacteriales</taxon>
        <taxon>Halobacteriaceae</taxon>
        <taxon>Halospeciosus</taxon>
    </lineage>
</organism>
<dbReference type="RefSeq" id="WP_279526995.1">
    <property type="nucleotide sequence ID" value="NZ_CP122312.1"/>
</dbReference>
<feature type="domain" description="HVO-A0261-like N-terminal" evidence="2">
    <location>
        <begin position="13"/>
        <end position="84"/>
    </location>
</feature>
<dbReference type="SUPFAM" id="SSF46785">
    <property type="entry name" value="Winged helix' DNA-binding domain"/>
    <property type="match status" value="1"/>
</dbReference>
<proteinExistence type="predicted"/>
<accession>A0ABD5Z4L7</accession>
<reference evidence="3 4" key="1">
    <citation type="journal article" date="2019" name="Int. J. Syst. Evol. Microbiol.">
        <title>The Global Catalogue of Microorganisms (GCM) 10K type strain sequencing project: providing services to taxonomists for standard genome sequencing and annotation.</title>
        <authorList>
            <consortium name="The Broad Institute Genomics Platform"/>
            <consortium name="The Broad Institute Genome Sequencing Center for Infectious Disease"/>
            <person name="Wu L."/>
            <person name="Ma J."/>
        </authorList>
    </citation>
    <scope>NUCLEOTIDE SEQUENCE [LARGE SCALE GENOMIC DNA]</scope>
    <source>
        <strain evidence="3 4">XZGYJ-43</strain>
    </source>
</reference>
<dbReference type="InterPro" id="IPR036388">
    <property type="entry name" value="WH-like_DNA-bd_sf"/>
</dbReference>
<evidence type="ECO:0000259" key="2">
    <source>
        <dbReference type="Pfam" id="PF25213"/>
    </source>
</evidence>
<dbReference type="InterPro" id="IPR036390">
    <property type="entry name" value="WH_DNA-bd_sf"/>
</dbReference>
<evidence type="ECO:0000313" key="4">
    <source>
        <dbReference type="Proteomes" id="UP001596447"/>
    </source>
</evidence>
<dbReference type="InterPro" id="IPR057527">
    <property type="entry name" value="HVO_A0261-like_N"/>
</dbReference>